<proteinExistence type="predicted"/>
<accession>A0A0V1G7D4</accession>
<organism evidence="1 2">
    <name type="scientific">Trichinella zimbabwensis</name>
    <dbReference type="NCBI Taxonomy" id="268475"/>
    <lineage>
        <taxon>Eukaryota</taxon>
        <taxon>Metazoa</taxon>
        <taxon>Ecdysozoa</taxon>
        <taxon>Nematoda</taxon>
        <taxon>Enoplea</taxon>
        <taxon>Dorylaimia</taxon>
        <taxon>Trichinellida</taxon>
        <taxon>Trichinellidae</taxon>
        <taxon>Trichinella</taxon>
    </lineage>
</organism>
<comment type="caution">
    <text evidence="1">The sequence shown here is derived from an EMBL/GenBank/DDBJ whole genome shotgun (WGS) entry which is preliminary data.</text>
</comment>
<dbReference type="EMBL" id="JYDP01005764">
    <property type="protein sequence ID" value="KRY94002.1"/>
    <property type="molecule type" value="Genomic_DNA"/>
</dbReference>
<protein>
    <submittedName>
        <fullName evidence="1">Uncharacterized protein</fullName>
    </submittedName>
</protein>
<gene>
    <name evidence="1" type="ORF">T11_15732</name>
</gene>
<sequence length="31" mass="3624">MNTDYHLWEIADLLRYSTQLSISKSVAVLQK</sequence>
<evidence type="ECO:0000313" key="1">
    <source>
        <dbReference type="EMBL" id="KRY94002.1"/>
    </source>
</evidence>
<dbReference type="Proteomes" id="UP000055024">
    <property type="component" value="Unassembled WGS sequence"/>
</dbReference>
<evidence type="ECO:0000313" key="2">
    <source>
        <dbReference type="Proteomes" id="UP000055024"/>
    </source>
</evidence>
<dbReference type="AlphaFoldDB" id="A0A0V1G7D4"/>
<keyword evidence="2" id="KW-1185">Reference proteome</keyword>
<reference evidence="1 2" key="1">
    <citation type="submission" date="2015-01" db="EMBL/GenBank/DDBJ databases">
        <title>Evolution of Trichinella species and genotypes.</title>
        <authorList>
            <person name="Korhonen P.K."/>
            <person name="Edoardo P."/>
            <person name="Giuseppe L.R."/>
            <person name="Gasser R.B."/>
        </authorList>
    </citation>
    <scope>NUCLEOTIDE SEQUENCE [LARGE SCALE GENOMIC DNA]</scope>
    <source>
        <strain evidence="1">ISS1029</strain>
    </source>
</reference>
<name>A0A0V1G7D4_9BILA</name>